<dbReference type="AlphaFoldDB" id="A0A0F9C670"/>
<gene>
    <name evidence="1" type="ORF">LCGC14_2705720</name>
</gene>
<name>A0A0F9C670_9ZZZZ</name>
<organism evidence="1">
    <name type="scientific">marine sediment metagenome</name>
    <dbReference type="NCBI Taxonomy" id="412755"/>
    <lineage>
        <taxon>unclassified sequences</taxon>
        <taxon>metagenomes</taxon>
        <taxon>ecological metagenomes</taxon>
    </lineage>
</organism>
<dbReference type="PANTHER" id="PTHR42754">
    <property type="entry name" value="ENDOGLUCANASE"/>
    <property type="match status" value="1"/>
</dbReference>
<accession>A0A0F9C670</accession>
<dbReference type="Gene3D" id="2.40.10.500">
    <property type="match status" value="1"/>
</dbReference>
<dbReference type="EMBL" id="LAZR01048339">
    <property type="protein sequence ID" value="KKK92161.1"/>
    <property type="molecule type" value="Genomic_DNA"/>
</dbReference>
<dbReference type="InterPro" id="IPR010620">
    <property type="entry name" value="SBBP_repeat"/>
</dbReference>
<comment type="caution">
    <text evidence="1">The sequence shown here is derived from an EMBL/GenBank/DDBJ whole genome shotgun (WGS) entry which is preliminary data.</text>
</comment>
<dbReference type="PANTHER" id="PTHR42754:SF1">
    <property type="entry name" value="LIPOPROTEIN"/>
    <property type="match status" value="1"/>
</dbReference>
<reference evidence="1" key="1">
    <citation type="journal article" date="2015" name="Nature">
        <title>Complex archaea that bridge the gap between prokaryotes and eukaryotes.</title>
        <authorList>
            <person name="Spang A."/>
            <person name="Saw J.H."/>
            <person name="Jorgensen S.L."/>
            <person name="Zaremba-Niedzwiedzka K."/>
            <person name="Martijn J."/>
            <person name="Lind A.E."/>
            <person name="van Eijk R."/>
            <person name="Schleper C."/>
            <person name="Guy L."/>
            <person name="Ettema T.J."/>
        </authorList>
    </citation>
    <scope>NUCLEOTIDE SEQUENCE</scope>
</reference>
<dbReference type="Pfam" id="PF06739">
    <property type="entry name" value="SBBP"/>
    <property type="match status" value="2"/>
</dbReference>
<proteinExistence type="predicted"/>
<protein>
    <recommendedName>
        <fullName evidence="2">Beta-propeller repeat protein</fullName>
    </recommendedName>
</protein>
<sequence length="81" mass="8393">GNGDYGRGVAVDSSDNVYVAGGTDSFGAGQDDIFLVKYDSSGVHQWNLTWGGITEDYSMGVAVDSSDNVYVAGITNSFGEG</sequence>
<evidence type="ECO:0000313" key="1">
    <source>
        <dbReference type="EMBL" id="KKK92161.1"/>
    </source>
</evidence>
<feature type="non-terminal residue" evidence="1">
    <location>
        <position position="1"/>
    </location>
</feature>
<evidence type="ECO:0008006" key="2">
    <source>
        <dbReference type="Google" id="ProtNLM"/>
    </source>
</evidence>
<dbReference type="SUPFAM" id="SSF101898">
    <property type="entry name" value="NHL repeat"/>
    <property type="match status" value="1"/>
</dbReference>